<protein>
    <submittedName>
        <fullName evidence="4">Putative PPE family protein PPE29</fullName>
    </submittedName>
</protein>
<dbReference type="FunFam" id="1.20.1260.20:FF:000001">
    <property type="entry name" value="PPE family protein PPE41"/>
    <property type="match status" value="1"/>
</dbReference>
<dbReference type="SUPFAM" id="SSF140459">
    <property type="entry name" value="PE/PPE dimer-like"/>
    <property type="match status" value="1"/>
</dbReference>
<dbReference type="GO" id="GO:0052572">
    <property type="term" value="P:response to host immune response"/>
    <property type="evidence" value="ECO:0007669"/>
    <property type="project" value="TreeGrafter"/>
</dbReference>
<proteinExistence type="inferred from homology"/>
<organism evidence="4">
    <name type="scientific">Mycobacterium kansasii</name>
    <dbReference type="NCBI Taxonomy" id="1768"/>
    <lineage>
        <taxon>Bacteria</taxon>
        <taxon>Bacillati</taxon>
        <taxon>Actinomycetota</taxon>
        <taxon>Actinomycetes</taxon>
        <taxon>Mycobacteriales</taxon>
        <taxon>Mycobacteriaceae</taxon>
        <taxon>Mycobacterium</taxon>
    </lineage>
</organism>
<dbReference type="AlphaFoldDB" id="A0A653EIZ0"/>
<dbReference type="InterPro" id="IPR022171">
    <property type="entry name" value="PPE_C"/>
</dbReference>
<gene>
    <name evidence="4" type="ORF">BIN_B_00796</name>
</gene>
<dbReference type="RefSeq" id="WP_023366841.1">
    <property type="nucleotide sequence ID" value="NZ_BLYZ01000002.1"/>
</dbReference>
<dbReference type="GeneID" id="29696887"/>
<dbReference type="Gene3D" id="1.20.1260.20">
    <property type="entry name" value="PPE superfamily"/>
    <property type="match status" value="1"/>
</dbReference>
<feature type="domain" description="PPE family C-terminal" evidence="3">
    <location>
        <begin position="296"/>
        <end position="373"/>
    </location>
</feature>
<dbReference type="Pfam" id="PF00823">
    <property type="entry name" value="PPE"/>
    <property type="match status" value="1"/>
</dbReference>
<dbReference type="PANTHER" id="PTHR46766">
    <property type="entry name" value="GLUTAMINE-RICH PROTEIN 2"/>
    <property type="match status" value="1"/>
</dbReference>
<evidence type="ECO:0000259" key="3">
    <source>
        <dbReference type="Pfam" id="PF12484"/>
    </source>
</evidence>
<dbReference type="PANTHER" id="PTHR46766:SF1">
    <property type="entry name" value="GLUTAMINE-RICH PROTEIN 2"/>
    <property type="match status" value="1"/>
</dbReference>
<accession>A0A653EIZ0</accession>
<feature type="domain" description="PPE" evidence="2">
    <location>
        <begin position="2"/>
        <end position="163"/>
    </location>
</feature>
<sequence length="386" mass="37693">MMFASLPPEVNSGRMYTGPGAESMLVAASAWETVAGELYATAASVDSMICGLISGPWLGASATAMAAAAASYVAWLKTTAAQAEQAAAQARAAVAAYLTAHAMTVPPALVAANRAQLESLIATDVLGQNAPAIAATEAQYGEMWAQDAAAMYCYAAGSTAATTLTPFTAPAEISDPSGQVANLAALVQATGNSVATEITNAVAQLTSAVPAALAGIGGMAAPSALPSWVSDLQTVMSIFGTPFFASTSLAGLGMSMLSNLKGLFPAAAAAGAQIATSVAQTGTGALTSSSLTAAVSAGLGNATTVGALSVPQSWAATAPVAPAATAAAATPLPRSALAAAVDVLDAASPGTLLGGMPLAQLSSRGMTGGPSRLEFGSLRVLPEVVG</sequence>
<dbReference type="EMBL" id="LR589251">
    <property type="protein sequence ID" value="VTO97327.1"/>
    <property type="molecule type" value="Genomic_DNA"/>
</dbReference>
<reference evidence="4" key="1">
    <citation type="submission" date="2019-05" db="EMBL/GenBank/DDBJ databases">
        <authorList>
            <person name="Naeem R."/>
            <person name="Antony C."/>
            <person name="Guan Q."/>
        </authorList>
    </citation>
    <scope>NUCLEOTIDE SEQUENCE</scope>
    <source>
        <strain evidence="4">3</strain>
    </source>
</reference>
<evidence type="ECO:0000313" key="4">
    <source>
        <dbReference type="EMBL" id="VTO97327.1"/>
    </source>
</evidence>
<dbReference type="InterPro" id="IPR038332">
    <property type="entry name" value="PPE_sf"/>
</dbReference>
<name>A0A653EIZ0_MYCKA</name>
<dbReference type="InterPro" id="IPR000030">
    <property type="entry name" value="PPE_dom"/>
</dbReference>
<dbReference type="Pfam" id="PF12484">
    <property type="entry name" value="PPE-SVP"/>
    <property type="match status" value="1"/>
</dbReference>
<comment type="similarity">
    <text evidence="1">Belongs to the mycobacterial PPE family.</text>
</comment>
<evidence type="ECO:0000256" key="1">
    <source>
        <dbReference type="ARBA" id="ARBA00010652"/>
    </source>
</evidence>
<evidence type="ECO:0000259" key="2">
    <source>
        <dbReference type="Pfam" id="PF00823"/>
    </source>
</evidence>